<organism evidence="5 6">
    <name type="scientific">Marinactinospora rubrisoli</name>
    <dbReference type="NCBI Taxonomy" id="2715399"/>
    <lineage>
        <taxon>Bacteria</taxon>
        <taxon>Bacillati</taxon>
        <taxon>Actinomycetota</taxon>
        <taxon>Actinomycetes</taxon>
        <taxon>Streptosporangiales</taxon>
        <taxon>Nocardiopsidaceae</taxon>
        <taxon>Marinactinospora</taxon>
    </lineage>
</organism>
<protein>
    <recommendedName>
        <fullName evidence="3">Carboxylic ester hydrolase</fullName>
        <ecNumber evidence="3">3.1.1.-</ecNumber>
    </recommendedName>
</protein>
<evidence type="ECO:0000313" key="5">
    <source>
        <dbReference type="EMBL" id="MFC7331106.1"/>
    </source>
</evidence>
<feature type="domain" description="Carboxylesterase type B" evidence="4">
    <location>
        <begin position="3"/>
        <end position="313"/>
    </location>
</feature>
<dbReference type="PANTHER" id="PTHR43918">
    <property type="entry name" value="ACETYLCHOLINESTERASE"/>
    <property type="match status" value="1"/>
</dbReference>
<dbReference type="InterPro" id="IPR050654">
    <property type="entry name" value="AChE-related_enzymes"/>
</dbReference>
<dbReference type="InterPro" id="IPR002018">
    <property type="entry name" value="CarbesteraseB"/>
</dbReference>
<dbReference type="EC" id="3.1.1.-" evidence="3"/>
<evidence type="ECO:0000256" key="1">
    <source>
        <dbReference type="ARBA" id="ARBA00005964"/>
    </source>
</evidence>
<dbReference type="Gene3D" id="3.40.50.1820">
    <property type="entry name" value="alpha/beta hydrolase"/>
    <property type="match status" value="1"/>
</dbReference>
<evidence type="ECO:0000259" key="4">
    <source>
        <dbReference type="Pfam" id="PF00135"/>
    </source>
</evidence>
<keyword evidence="6" id="KW-1185">Reference proteome</keyword>
<comment type="similarity">
    <text evidence="1 3">Belongs to the type-B carboxylesterase/lipase family.</text>
</comment>
<dbReference type="RefSeq" id="WP_379873743.1">
    <property type="nucleotide sequence ID" value="NZ_JBHTBH010000015.1"/>
</dbReference>
<proteinExistence type="inferred from homology"/>
<dbReference type="PROSITE" id="PS00122">
    <property type="entry name" value="CARBOXYLESTERASE_B_1"/>
    <property type="match status" value="1"/>
</dbReference>
<dbReference type="Pfam" id="PF00135">
    <property type="entry name" value="COesterase"/>
    <property type="match status" value="1"/>
</dbReference>
<sequence length="495" mass="51881">MSEIVLTTGGHVRGSRASEAVVAFLGIPYASAPFGPHRFREPGPPRPWRGVRRADEFGPIPPQPTEPDLPPWSPEDGECVLTVNVWAPPCRAPARPVLVWVHGGAYRTGFSADPLYDGTRLAEQGLVVVSLNYRVGFEGFGHVPGAPDNRGLLDQVAALRWVARNIGAFGGDPTNVTLAGESSGGGSVACLLAMPAARGLFQRAIAHSVPYDFVTRATAAAVGERVAEAAGAAPEALAEVPPGELVAAAERVTAEEQAGPPDTLRHYTTTVFAPVVDGEVLPAAPLTALEAGAGGAAELLLCHTLHEFRLFPGVGAAPQVTEDDALPDVARAFGLPPERVAGYRALAPGASAYDLYTMIATDGRYAEYTARLAEAHTRAGGRAHLARFAWESPALDGALGACHSLDVPFAFRNLDGGPYAEFLLGEPGPAEHALAGRIAGAWADFAATGDPGWPALSAGDTPVRTWNRRDGLEHDDPQSGTRALWRDVDFHAPTG</sequence>
<evidence type="ECO:0000256" key="3">
    <source>
        <dbReference type="RuleBase" id="RU361235"/>
    </source>
</evidence>
<accession>A0ABW2KP69</accession>
<reference evidence="6" key="1">
    <citation type="journal article" date="2019" name="Int. J. Syst. Evol. Microbiol.">
        <title>The Global Catalogue of Microorganisms (GCM) 10K type strain sequencing project: providing services to taxonomists for standard genome sequencing and annotation.</title>
        <authorList>
            <consortium name="The Broad Institute Genomics Platform"/>
            <consortium name="The Broad Institute Genome Sequencing Center for Infectious Disease"/>
            <person name="Wu L."/>
            <person name="Ma J."/>
        </authorList>
    </citation>
    <scope>NUCLEOTIDE SEQUENCE [LARGE SCALE GENOMIC DNA]</scope>
    <source>
        <strain evidence="6">CGMCC 4.7382</strain>
    </source>
</reference>
<name>A0ABW2KP69_9ACTN</name>
<comment type="caution">
    <text evidence="5">The sequence shown here is derived from an EMBL/GenBank/DDBJ whole genome shotgun (WGS) entry which is preliminary data.</text>
</comment>
<keyword evidence="2 3" id="KW-0378">Hydrolase</keyword>
<dbReference type="Proteomes" id="UP001596540">
    <property type="component" value="Unassembled WGS sequence"/>
</dbReference>
<evidence type="ECO:0000313" key="6">
    <source>
        <dbReference type="Proteomes" id="UP001596540"/>
    </source>
</evidence>
<dbReference type="SUPFAM" id="SSF53474">
    <property type="entry name" value="alpha/beta-Hydrolases"/>
    <property type="match status" value="1"/>
</dbReference>
<dbReference type="PANTHER" id="PTHR43918:SF4">
    <property type="entry name" value="CARBOXYLIC ESTER HYDROLASE"/>
    <property type="match status" value="1"/>
</dbReference>
<dbReference type="EMBL" id="JBHTBH010000015">
    <property type="protein sequence ID" value="MFC7331106.1"/>
    <property type="molecule type" value="Genomic_DNA"/>
</dbReference>
<evidence type="ECO:0000256" key="2">
    <source>
        <dbReference type="ARBA" id="ARBA00022801"/>
    </source>
</evidence>
<dbReference type="InterPro" id="IPR019826">
    <property type="entry name" value="Carboxylesterase_B_AS"/>
</dbReference>
<dbReference type="InterPro" id="IPR029058">
    <property type="entry name" value="AB_hydrolase_fold"/>
</dbReference>
<gene>
    <name evidence="5" type="ORF">ACFQRF_25540</name>
</gene>